<feature type="domain" description="HTH gntR-type" evidence="7">
    <location>
        <begin position="7"/>
        <end position="75"/>
    </location>
</feature>
<proteinExistence type="predicted"/>
<sequence length="257" mass="28385">MDPIKTERAADLVVRRLESLILEGSLPPGATLLPERDLAEHLDVSRPTIRQGIAIMEKRGLLARREDGGLKVAELGAAVISDPLIDLLTTNAEVADDYLEFRAMAEGAAAAMAAERANEVDRRGLQERMDRIDRAHGGDDPAEDAEADAALHIAIYEATHNVVLLHVMRVLAGGLRADVLVNRRQLFSIAHTRDILREQHREIVGAILRKDPEGARAAAHSHISYLREATREFRRAETQLDTSLRRLTGGGVMNRKR</sequence>
<keyword evidence="4" id="KW-0804">Transcription</keyword>
<reference evidence="8" key="1">
    <citation type="submission" date="2021-08" db="EMBL/GenBank/DDBJ databases">
        <authorList>
            <person name="Zhang H."/>
            <person name="Xu M."/>
            <person name="Yu Z."/>
            <person name="Yang L."/>
            <person name="Cai Y."/>
        </authorList>
    </citation>
    <scope>NUCLEOTIDE SEQUENCE</scope>
    <source>
        <strain evidence="8">CHL1</strain>
    </source>
</reference>
<keyword evidence="3" id="KW-0238">DNA-binding</keyword>
<dbReference type="PANTHER" id="PTHR43537:SF34">
    <property type="entry name" value="PYRUVATE DEHYDROGENASE COMPLEX REPRESSOR"/>
    <property type="match status" value="1"/>
</dbReference>
<dbReference type="Pfam" id="PF07729">
    <property type="entry name" value="FCD"/>
    <property type="match status" value="1"/>
</dbReference>
<evidence type="ECO:0000256" key="2">
    <source>
        <dbReference type="ARBA" id="ARBA00023015"/>
    </source>
</evidence>
<dbReference type="GO" id="GO:0003700">
    <property type="term" value="F:DNA-binding transcription factor activity"/>
    <property type="evidence" value="ECO:0007669"/>
    <property type="project" value="InterPro"/>
</dbReference>
<dbReference type="InterPro" id="IPR036388">
    <property type="entry name" value="WH-like_DNA-bd_sf"/>
</dbReference>
<evidence type="ECO:0000256" key="1">
    <source>
        <dbReference type="ARBA" id="ARBA00022491"/>
    </source>
</evidence>
<dbReference type="InterPro" id="IPR008920">
    <property type="entry name" value="TF_FadR/GntR_C"/>
</dbReference>
<dbReference type="PANTHER" id="PTHR43537">
    <property type="entry name" value="TRANSCRIPTIONAL REGULATOR, GNTR FAMILY"/>
    <property type="match status" value="1"/>
</dbReference>
<dbReference type="InterPro" id="IPR000524">
    <property type="entry name" value="Tscrpt_reg_HTH_GntR"/>
</dbReference>
<evidence type="ECO:0000313" key="8">
    <source>
        <dbReference type="EMBL" id="QZO02371.1"/>
    </source>
</evidence>
<dbReference type="InterPro" id="IPR011711">
    <property type="entry name" value="GntR_C"/>
</dbReference>
<dbReference type="SMART" id="SM00345">
    <property type="entry name" value="HTH_GNTR"/>
    <property type="match status" value="1"/>
</dbReference>
<organism evidence="8 9">
    <name type="scientific">Chenggangzhangella methanolivorans</name>
    <dbReference type="NCBI Taxonomy" id="1437009"/>
    <lineage>
        <taxon>Bacteria</taxon>
        <taxon>Pseudomonadati</taxon>
        <taxon>Pseudomonadota</taxon>
        <taxon>Alphaproteobacteria</taxon>
        <taxon>Hyphomicrobiales</taxon>
        <taxon>Methylopilaceae</taxon>
        <taxon>Chenggangzhangella</taxon>
    </lineage>
</organism>
<dbReference type="PRINTS" id="PR00035">
    <property type="entry name" value="HTHGNTR"/>
</dbReference>
<comment type="function">
    <text evidence="5">Transcriptional repressor for the pyruvate dehydrogenase complex genes aceEF and lpd.</text>
</comment>
<protein>
    <recommendedName>
        <fullName evidence="6">Pyruvate dehydrogenase complex repressor</fullName>
    </recommendedName>
</protein>
<dbReference type="Proteomes" id="UP000825701">
    <property type="component" value="Chromosome"/>
</dbReference>
<dbReference type="EMBL" id="CP081869">
    <property type="protein sequence ID" value="QZO02371.1"/>
    <property type="molecule type" value="Genomic_DNA"/>
</dbReference>
<dbReference type="Pfam" id="PF00392">
    <property type="entry name" value="GntR"/>
    <property type="match status" value="1"/>
</dbReference>
<dbReference type="Gene3D" id="1.10.10.10">
    <property type="entry name" value="Winged helix-like DNA-binding domain superfamily/Winged helix DNA-binding domain"/>
    <property type="match status" value="1"/>
</dbReference>
<dbReference type="InterPro" id="IPR036390">
    <property type="entry name" value="WH_DNA-bd_sf"/>
</dbReference>
<evidence type="ECO:0000256" key="4">
    <source>
        <dbReference type="ARBA" id="ARBA00023163"/>
    </source>
</evidence>
<accession>A0A9E6UPH5</accession>
<evidence type="ECO:0000259" key="7">
    <source>
        <dbReference type="PROSITE" id="PS50949"/>
    </source>
</evidence>
<dbReference type="Gene3D" id="1.20.120.530">
    <property type="entry name" value="GntR ligand-binding domain-like"/>
    <property type="match status" value="1"/>
</dbReference>
<name>A0A9E6UPH5_9HYPH</name>
<gene>
    <name evidence="8" type="ORF">K6K41_13395</name>
</gene>
<keyword evidence="9" id="KW-1185">Reference proteome</keyword>
<dbReference type="GO" id="GO:0003677">
    <property type="term" value="F:DNA binding"/>
    <property type="evidence" value="ECO:0007669"/>
    <property type="project" value="UniProtKB-KW"/>
</dbReference>
<evidence type="ECO:0000256" key="3">
    <source>
        <dbReference type="ARBA" id="ARBA00023125"/>
    </source>
</evidence>
<dbReference type="KEGG" id="cmet:K6K41_13395"/>
<evidence type="ECO:0000256" key="6">
    <source>
        <dbReference type="ARBA" id="ARBA00039592"/>
    </source>
</evidence>
<dbReference type="RefSeq" id="WP_378145979.1">
    <property type="nucleotide sequence ID" value="NZ_JBHRXS010000003.1"/>
</dbReference>
<dbReference type="SMART" id="SM00895">
    <property type="entry name" value="FCD"/>
    <property type="match status" value="1"/>
</dbReference>
<keyword evidence="2" id="KW-0805">Transcription regulation</keyword>
<evidence type="ECO:0000313" key="9">
    <source>
        <dbReference type="Proteomes" id="UP000825701"/>
    </source>
</evidence>
<dbReference type="SUPFAM" id="SSF46785">
    <property type="entry name" value="Winged helix' DNA-binding domain"/>
    <property type="match status" value="1"/>
</dbReference>
<dbReference type="AlphaFoldDB" id="A0A9E6UPH5"/>
<dbReference type="PROSITE" id="PS50949">
    <property type="entry name" value="HTH_GNTR"/>
    <property type="match status" value="1"/>
</dbReference>
<dbReference type="SUPFAM" id="SSF48008">
    <property type="entry name" value="GntR ligand-binding domain-like"/>
    <property type="match status" value="1"/>
</dbReference>
<keyword evidence="1" id="KW-0678">Repressor</keyword>
<evidence type="ECO:0000256" key="5">
    <source>
        <dbReference type="ARBA" id="ARBA00037357"/>
    </source>
</evidence>